<dbReference type="EMBL" id="BAABME010003125">
    <property type="protein sequence ID" value="GAA0157532.1"/>
    <property type="molecule type" value="Genomic_DNA"/>
</dbReference>
<comment type="caution">
    <text evidence="1">The sequence shown here is derived from an EMBL/GenBank/DDBJ whole genome shotgun (WGS) entry which is preliminary data.</text>
</comment>
<gene>
    <name evidence="1" type="ORF">LIER_14783</name>
</gene>
<evidence type="ECO:0008006" key="3">
    <source>
        <dbReference type="Google" id="ProtNLM"/>
    </source>
</evidence>
<dbReference type="Proteomes" id="UP001454036">
    <property type="component" value="Unassembled WGS sequence"/>
</dbReference>
<organism evidence="1 2">
    <name type="scientific">Lithospermum erythrorhizon</name>
    <name type="common">Purple gromwell</name>
    <name type="synonym">Lithospermum officinale var. erythrorhizon</name>
    <dbReference type="NCBI Taxonomy" id="34254"/>
    <lineage>
        <taxon>Eukaryota</taxon>
        <taxon>Viridiplantae</taxon>
        <taxon>Streptophyta</taxon>
        <taxon>Embryophyta</taxon>
        <taxon>Tracheophyta</taxon>
        <taxon>Spermatophyta</taxon>
        <taxon>Magnoliopsida</taxon>
        <taxon>eudicotyledons</taxon>
        <taxon>Gunneridae</taxon>
        <taxon>Pentapetalae</taxon>
        <taxon>asterids</taxon>
        <taxon>lamiids</taxon>
        <taxon>Boraginales</taxon>
        <taxon>Boraginaceae</taxon>
        <taxon>Boraginoideae</taxon>
        <taxon>Lithospermeae</taxon>
        <taxon>Lithospermum</taxon>
    </lineage>
</organism>
<accession>A0AAV3Q2X2</accession>
<reference evidence="1 2" key="1">
    <citation type="submission" date="2024-01" db="EMBL/GenBank/DDBJ databases">
        <title>The complete chloroplast genome sequence of Lithospermum erythrorhizon: insights into the phylogenetic relationship among Boraginaceae species and the maternal lineages of purple gromwells.</title>
        <authorList>
            <person name="Okada T."/>
            <person name="Watanabe K."/>
        </authorList>
    </citation>
    <scope>NUCLEOTIDE SEQUENCE [LARGE SCALE GENOMIC DNA]</scope>
</reference>
<dbReference type="PANTHER" id="PTHR33116">
    <property type="entry name" value="REVERSE TRANSCRIPTASE ZINC-BINDING DOMAIN-CONTAINING PROTEIN-RELATED-RELATED"/>
    <property type="match status" value="1"/>
</dbReference>
<keyword evidence="2" id="KW-1185">Reference proteome</keyword>
<dbReference type="PANTHER" id="PTHR33116:SF86">
    <property type="entry name" value="REVERSE TRANSCRIPTASE DOMAIN-CONTAINING PROTEIN"/>
    <property type="match status" value="1"/>
</dbReference>
<dbReference type="AlphaFoldDB" id="A0AAV3Q2X2"/>
<name>A0AAV3Q2X2_LITER</name>
<sequence length="262" mass="29199">MDCIRQCRLDLMGWKREKLGHVQISIKEKHMQLDILQQETITASSKGGATVLARDIDKLRAVDERSKTNLITALQNDEGTCHRSTSNHDLCEISLLVNGDQVGYIKPGRGLRQGDPLSLYLFIMCTEGLISLLNGACNRGELNGILLGLGLNPLSHLMFDDDIFLLGQASIGEAMVIRDILHTYESWSGQLVNIQKSTILFSPNVLEHTRNKITGIVGMPQMTSHGKYLRLPTSTGSSKKEVFNSIIDRVKTKVDNWKSRLL</sequence>
<protein>
    <recommendedName>
        <fullName evidence="3">Reverse transcriptase domain-containing protein</fullName>
    </recommendedName>
</protein>
<evidence type="ECO:0000313" key="2">
    <source>
        <dbReference type="Proteomes" id="UP001454036"/>
    </source>
</evidence>
<proteinExistence type="predicted"/>
<evidence type="ECO:0000313" key="1">
    <source>
        <dbReference type="EMBL" id="GAA0157532.1"/>
    </source>
</evidence>